<name>A0ABD5NCV4_9EURY</name>
<dbReference type="RefSeq" id="WP_232571745.1">
    <property type="nucleotide sequence ID" value="NZ_CP089466.1"/>
</dbReference>
<evidence type="ECO:0000313" key="3">
    <source>
        <dbReference type="Proteomes" id="UP001595660"/>
    </source>
</evidence>
<gene>
    <name evidence="2" type="ORF">ACFOKC_05230</name>
</gene>
<evidence type="ECO:0000256" key="1">
    <source>
        <dbReference type="SAM" id="Phobius"/>
    </source>
</evidence>
<dbReference type="GeneID" id="69116955"/>
<dbReference type="EMBL" id="JBHRWN010000002">
    <property type="protein sequence ID" value="MFC3477122.1"/>
    <property type="molecule type" value="Genomic_DNA"/>
</dbReference>
<keyword evidence="1" id="KW-0472">Membrane</keyword>
<comment type="caution">
    <text evidence="2">The sequence shown here is derived from an EMBL/GenBank/DDBJ whole genome shotgun (WGS) entry which is preliminary data.</text>
</comment>
<keyword evidence="1" id="KW-1133">Transmembrane helix</keyword>
<evidence type="ECO:0008006" key="4">
    <source>
        <dbReference type="Google" id="ProtNLM"/>
    </source>
</evidence>
<keyword evidence="1" id="KW-0812">Transmembrane</keyword>
<feature type="transmembrane region" description="Helical" evidence="1">
    <location>
        <begin position="70"/>
        <end position="88"/>
    </location>
</feature>
<feature type="transmembrane region" description="Helical" evidence="1">
    <location>
        <begin position="7"/>
        <end position="25"/>
    </location>
</feature>
<dbReference type="Proteomes" id="UP001595660">
    <property type="component" value="Unassembled WGS sequence"/>
</dbReference>
<accession>A0ABD5NCV4</accession>
<feature type="transmembrane region" description="Helical" evidence="1">
    <location>
        <begin position="94"/>
        <end position="115"/>
    </location>
</feature>
<reference evidence="2 3" key="1">
    <citation type="journal article" date="2019" name="Int. J. Syst. Evol. Microbiol.">
        <title>The Global Catalogue of Microorganisms (GCM) 10K type strain sequencing project: providing services to taxonomists for standard genome sequencing and annotation.</title>
        <authorList>
            <consortium name="The Broad Institute Genomics Platform"/>
            <consortium name="The Broad Institute Genome Sequencing Center for Infectious Disease"/>
            <person name="Wu L."/>
            <person name="Ma J."/>
        </authorList>
    </citation>
    <scope>NUCLEOTIDE SEQUENCE [LARGE SCALE GENOMIC DNA]</scope>
    <source>
        <strain evidence="2 3">CGMCC 1.12562</strain>
    </source>
</reference>
<proteinExistence type="predicted"/>
<protein>
    <recommendedName>
        <fullName evidence="4">DUF2178 domain-containing protein</fullName>
    </recommendedName>
</protein>
<organism evidence="2 3">
    <name type="scientific">Halobacterium litoreum</name>
    <dbReference type="NCBI Taxonomy" id="2039234"/>
    <lineage>
        <taxon>Archaea</taxon>
        <taxon>Methanobacteriati</taxon>
        <taxon>Methanobacteriota</taxon>
        <taxon>Stenosarchaea group</taxon>
        <taxon>Halobacteria</taxon>
        <taxon>Halobacteriales</taxon>
        <taxon>Halobacteriaceae</taxon>
        <taxon>Halobacterium</taxon>
    </lineage>
</organism>
<evidence type="ECO:0000313" key="2">
    <source>
        <dbReference type="EMBL" id="MFC3477122.1"/>
    </source>
</evidence>
<dbReference type="AlphaFoldDB" id="A0ABD5NCV4"/>
<sequence>MVSRPTLEFVAGIVAAGVVAGGLSLHVATPYALAVGLAAGTPALVRTSTRLDRDAYDAAKSETEQVVDGAVAAGATLVLGLAAGYVAVSGGYEGAIAAAAAAAFGVLGGQFAFYARNRDYVD</sequence>
<keyword evidence="3" id="KW-1185">Reference proteome</keyword>